<keyword evidence="2" id="KW-1185">Reference proteome</keyword>
<dbReference type="PANTHER" id="PTHR45749:SF21">
    <property type="entry name" value="DUF4371 DOMAIN-CONTAINING PROTEIN"/>
    <property type="match status" value="1"/>
</dbReference>
<accession>A0ABQ9H8U6</accession>
<organism evidence="1 2">
    <name type="scientific">Dryococelus australis</name>
    <dbReference type="NCBI Taxonomy" id="614101"/>
    <lineage>
        <taxon>Eukaryota</taxon>
        <taxon>Metazoa</taxon>
        <taxon>Ecdysozoa</taxon>
        <taxon>Arthropoda</taxon>
        <taxon>Hexapoda</taxon>
        <taxon>Insecta</taxon>
        <taxon>Pterygota</taxon>
        <taxon>Neoptera</taxon>
        <taxon>Polyneoptera</taxon>
        <taxon>Phasmatodea</taxon>
        <taxon>Verophasmatodea</taxon>
        <taxon>Anareolatae</taxon>
        <taxon>Phasmatidae</taxon>
        <taxon>Eurycanthinae</taxon>
        <taxon>Dryococelus</taxon>
    </lineage>
</organism>
<evidence type="ECO:0000313" key="1">
    <source>
        <dbReference type="EMBL" id="KAJ8880725.1"/>
    </source>
</evidence>
<proteinExistence type="predicted"/>
<name>A0ABQ9H8U6_9NEOP</name>
<dbReference type="EMBL" id="JARBHB010000006">
    <property type="protein sequence ID" value="KAJ8880725.1"/>
    <property type="molecule type" value="Genomic_DNA"/>
</dbReference>
<evidence type="ECO:0008006" key="3">
    <source>
        <dbReference type="Google" id="ProtNLM"/>
    </source>
</evidence>
<dbReference type="Proteomes" id="UP001159363">
    <property type="component" value="Chromosome 5"/>
</dbReference>
<sequence length="108" mass="12337">MILPVLLANPEPNLGTCAKDYLARQGLAFRSHDDISGNFDQLLNLRTNGIPELQHFLKNKKNFASRETQNEVINDMAHSILRGLLSEIRNRKEFSIIVDETRDKSCKE</sequence>
<comment type="caution">
    <text evidence="1">The sequence shown here is derived from an EMBL/GenBank/DDBJ whole genome shotgun (WGS) entry which is preliminary data.</text>
</comment>
<gene>
    <name evidence="1" type="ORF">PR048_017195</name>
</gene>
<reference evidence="1 2" key="1">
    <citation type="submission" date="2023-02" db="EMBL/GenBank/DDBJ databases">
        <title>LHISI_Scaffold_Assembly.</title>
        <authorList>
            <person name="Stuart O.P."/>
            <person name="Cleave R."/>
            <person name="Magrath M.J.L."/>
            <person name="Mikheyev A.S."/>
        </authorList>
    </citation>
    <scope>NUCLEOTIDE SEQUENCE [LARGE SCALE GENOMIC DNA]</scope>
    <source>
        <strain evidence="1">Daus_M_001</strain>
        <tissue evidence="1">Leg muscle</tissue>
    </source>
</reference>
<evidence type="ECO:0000313" key="2">
    <source>
        <dbReference type="Proteomes" id="UP001159363"/>
    </source>
</evidence>
<protein>
    <recommendedName>
        <fullName evidence="3">DUF4371 domain-containing protein</fullName>
    </recommendedName>
</protein>
<dbReference type="PANTHER" id="PTHR45749">
    <property type="match status" value="1"/>
</dbReference>